<dbReference type="InterPro" id="IPR006140">
    <property type="entry name" value="D-isomer_DH_NAD-bd"/>
</dbReference>
<protein>
    <submittedName>
        <fullName evidence="7">2-hydroxyacid dehydrogenase</fullName>
    </submittedName>
</protein>
<keyword evidence="2 4" id="KW-0560">Oxidoreductase</keyword>
<proteinExistence type="inferred from homology"/>
<feature type="domain" description="D-isomer specific 2-hydroxyacid dehydrogenase NAD-binding" evidence="6">
    <location>
        <begin position="101"/>
        <end position="272"/>
    </location>
</feature>
<evidence type="ECO:0000259" key="6">
    <source>
        <dbReference type="Pfam" id="PF02826"/>
    </source>
</evidence>
<feature type="domain" description="D-isomer specific 2-hydroxyacid dehydrogenase catalytic" evidence="5">
    <location>
        <begin position="32"/>
        <end position="303"/>
    </location>
</feature>
<dbReference type="PANTHER" id="PTHR10996">
    <property type="entry name" value="2-HYDROXYACID DEHYDROGENASE-RELATED"/>
    <property type="match status" value="1"/>
</dbReference>
<dbReference type="Proteomes" id="UP000450676">
    <property type="component" value="Unassembled WGS sequence"/>
</dbReference>
<evidence type="ECO:0000256" key="2">
    <source>
        <dbReference type="ARBA" id="ARBA00023002"/>
    </source>
</evidence>
<dbReference type="EMBL" id="WWCU01000045">
    <property type="protein sequence ID" value="MYN10809.1"/>
    <property type="molecule type" value="Genomic_DNA"/>
</dbReference>
<keyword evidence="3" id="KW-0520">NAD</keyword>
<dbReference type="Pfam" id="PF02826">
    <property type="entry name" value="2-Hacid_dh_C"/>
    <property type="match status" value="1"/>
</dbReference>
<dbReference type="FunFam" id="3.40.50.720:FF:000213">
    <property type="entry name" value="Putative 2-hydroxyacid dehydrogenase"/>
    <property type="match status" value="1"/>
</dbReference>
<dbReference type="GO" id="GO:0005829">
    <property type="term" value="C:cytosol"/>
    <property type="evidence" value="ECO:0007669"/>
    <property type="project" value="TreeGrafter"/>
</dbReference>
<keyword evidence="8" id="KW-1185">Reference proteome</keyword>
<dbReference type="CDD" id="cd12156">
    <property type="entry name" value="HPPR"/>
    <property type="match status" value="1"/>
</dbReference>
<dbReference type="GO" id="GO:0016618">
    <property type="term" value="F:hydroxypyruvate reductase [NAD(P)H] activity"/>
    <property type="evidence" value="ECO:0007669"/>
    <property type="project" value="TreeGrafter"/>
</dbReference>
<dbReference type="GO" id="GO:0030267">
    <property type="term" value="F:glyoxylate reductase (NADPH) activity"/>
    <property type="evidence" value="ECO:0007669"/>
    <property type="project" value="TreeGrafter"/>
</dbReference>
<dbReference type="InterPro" id="IPR050223">
    <property type="entry name" value="D-isomer_2-hydroxyacid_DH"/>
</dbReference>
<keyword evidence="1" id="KW-0521">NADP</keyword>
<evidence type="ECO:0000313" key="8">
    <source>
        <dbReference type="Proteomes" id="UP000450676"/>
    </source>
</evidence>
<evidence type="ECO:0000256" key="3">
    <source>
        <dbReference type="ARBA" id="ARBA00023027"/>
    </source>
</evidence>
<organism evidence="7 8">
    <name type="scientific">Pseudoduganella aquatica</name>
    <dbReference type="NCBI Taxonomy" id="2660641"/>
    <lineage>
        <taxon>Bacteria</taxon>
        <taxon>Pseudomonadati</taxon>
        <taxon>Pseudomonadota</taxon>
        <taxon>Betaproteobacteria</taxon>
        <taxon>Burkholderiales</taxon>
        <taxon>Oxalobacteraceae</taxon>
        <taxon>Telluria group</taxon>
        <taxon>Pseudoduganella</taxon>
    </lineage>
</organism>
<comment type="caution">
    <text evidence="7">The sequence shown here is derived from an EMBL/GenBank/DDBJ whole genome shotgun (WGS) entry which is preliminary data.</text>
</comment>
<dbReference type="InterPro" id="IPR036291">
    <property type="entry name" value="NAD(P)-bd_dom_sf"/>
</dbReference>
<gene>
    <name evidence="7" type="ORF">GTP77_26160</name>
</gene>
<reference evidence="7 8" key="1">
    <citation type="submission" date="2019-12" db="EMBL/GenBank/DDBJ databases">
        <title>Novel species isolated from a subtropical stream in China.</title>
        <authorList>
            <person name="Lu H."/>
        </authorList>
    </citation>
    <scope>NUCLEOTIDE SEQUENCE [LARGE SCALE GENOMIC DNA]</scope>
    <source>
        <strain evidence="7 8">FT127W</strain>
    </source>
</reference>
<dbReference type="SUPFAM" id="SSF51735">
    <property type="entry name" value="NAD(P)-binding Rossmann-fold domains"/>
    <property type="match status" value="1"/>
</dbReference>
<sequence length="304" mass="31581">MAAPFVEEIQSRWPMAALPDAAALERLARNSPEQLAGVRVVITNGSTGLSAAQMDALPALRLVCSYGAGYENINLAAADARGVAVTHAPGVNNATVADHALALMLACARGLPALDRAVKAGHWLAHRMARPAVHGKRLGIVGMGNIGALIARRAAAFDMEIAYTTRGARPELPYRHVPDVLELARASDYLVLACPGGAATRHLVNAAVLEALGSKGFLVNIARGSVVDTAALMQALERRTIAGAALDVIEDEPALPPGAALLDTLILTPHISGRSPEAQLAQHEVLLANLAAHFAGGPLRHALA</sequence>
<evidence type="ECO:0000313" key="7">
    <source>
        <dbReference type="EMBL" id="MYN10809.1"/>
    </source>
</evidence>
<comment type="similarity">
    <text evidence="4">Belongs to the D-isomer specific 2-hydroxyacid dehydrogenase family.</text>
</comment>
<dbReference type="InterPro" id="IPR006139">
    <property type="entry name" value="D-isomer_2_OHA_DH_cat_dom"/>
</dbReference>
<dbReference type="PANTHER" id="PTHR10996:SF178">
    <property type="entry name" value="2-HYDROXYACID DEHYDROGENASE YGL185C-RELATED"/>
    <property type="match status" value="1"/>
</dbReference>
<dbReference type="AlphaFoldDB" id="A0A7X4KNY5"/>
<dbReference type="Gene3D" id="3.40.50.720">
    <property type="entry name" value="NAD(P)-binding Rossmann-like Domain"/>
    <property type="match status" value="2"/>
</dbReference>
<evidence type="ECO:0000256" key="1">
    <source>
        <dbReference type="ARBA" id="ARBA00022857"/>
    </source>
</evidence>
<dbReference type="SUPFAM" id="SSF52283">
    <property type="entry name" value="Formate/glycerate dehydrogenase catalytic domain-like"/>
    <property type="match status" value="1"/>
</dbReference>
<name>A0A7X4KNY5_9BURK</name>
<evidence type="ECO:0000259" key="5">
    <source>
        <dbReference type="Pfam" id="PF00389"/>
    </source>
</evidence>
<accession>A0A7X4KNY5</accession>
<evidence type="ECO:0000256" key="4">
    <source>
        <dbReference type="RuleBase" id="RU003719"/>
    </source>
</evidence>
<dbReference type="Pfam" id="PF00389">
    <property type="entry name" value="2-Hacid_dh"/>
    <property type="match status" value="1"/>
</dbReference>
<dbReference type="GO" id="GO:0051287">
    <property type="term" value="F:NAD binding"/>
    <property type="evidence" value="ECO:0007669"/>
    <property type="project" value="InterPro"/>
</dbReference>